<dbReference type="EC" id="3.6.4.13" evidence="5"/>
<evidence type="ECO:0000256" key="4">
    <source>
        <dbReference type="ARBA" id="ARBA00022884"/>
    </source>
</evidence>
<dbReference type="AlphaFoldDB" id="A0A8S1E565"/>
<dbReference type="PROSITE" id="PS51192">
    <property type="entry name" value="HELICASE_ATP_BIND_1"/>
    <property type="match status" value="1"/>
</dbReference>
<keyword evidence="3 5" id="KW-0067">ATP-binding</keyword>
<dbReference type="InterPro" id="IPR011545">
    <property type="entry name" value="DEAD/DEAH_box_helicase_dom"/>
</dbReference>
<keyword evidence="9" id="KW-1185">Reference proteome</keyword>
<dbReference type="Pfam" id="PF00271">
    <property type="entry name" value="Helicase_C"/>
    <property type="match status" value="1"/>
</dbReference>
<dbReference type="Gene3D" id="3.40.50.300">
    <property type="entry name" value="P-loop containing nucleotide triphosphate hydrolases"/>
    <property type="match status" value="2"/>
</dbReference>
<dbReference type="Pfam" id="PF00270">
    <property type="entry name" value="DEAD"/>
    <property type="match status" value="1"/>
</dbReference>
<evidence type="ECO:0000313" key="9">
    <source>
        <dbReference type="Proteomes" id="UP000494206"/>
    </source>
</evidence>
<sequence>MVLPWGVAEKKQEETNEPFREMMTPSFIDENSGTQKYQPPEAIGAIDLANFNCRGLYESFRNARLKQTDDYVPPDINEDHFREENEFYEQHILFECDDETLQNFPNEVLDAQLDERLINNIKTRLRINFFNALQIRAIPVILKGFNLLVMAPTGIGKTAAFMIPAIQKVLDIKNDEPPVSDAVPSPYVLSLVNTTNLAEQMYSYVSSLCGINYGTLIEDVYVDAYIAGRRFQMKSKCDLAVATIGCLKSLLESNSVSLHKLKLLIIDEADLMTDESKFGCEVQEIFENLPPNVQETLQVTFFSATYDMCDGGIKLNELQNILFRDKTPSAISVPIVPGFITQRIVEIRTEPRRDRFMTDHVFFRKVNYIKALIDDDLERTDCKKEGPYKETIGIFCETKKCVSMVTMMLRLAGYNFLPLSSSIEKRQQRLNLKLVKKKIVQGLVFTNIAARGLHVDSLRHIIIMEMNSDFNVYKHRIGRTGRAGQGGKATVLINPLDYRFSNQYILLELHKFLLSHHQIIPDWLSDFVQGYLSEQLPYLEPENIENSDITHL</sequence>
<dbReference type="GO" id="GO:0003723">
    <property type="term" value="F:RNA binding"/>
    <property type="evidence" value="ECO:0007669"/>
    <property type="project" value="UniProtKB-UniRule"/>
</dbReference>
<evidence type="ECO:0000259" key="6">
    <source>
        <dbReference type="PROSITE" id="PS51192"/>
    </source>
</evidence>
<dbReference type="InterPro" id="IPR001650">
    <property type="entry name" value="Helicase_C-like"/>
</dbReference>
<dbReference type="PROSITE" id="PS51194">
    <property type="entry name" value="HELICASE_CTER"/>
    <property type="match status" value="1"/>
</dbReference>
<keyword evidence="1 5" id="KW-0547">Nucleotide-binding</keyword>
<keyword evidence="2 5" id="KW-0378">Hydrolase</keyword>
<dbReference type="GO" id="GO:0005524">
    <property type="term" value="F:ATP binding"/>
    <property type="evidence" value="ECO:0007669"/>
    <property type="project" value="UniProtKB-UniRule"/>
</dbReference>
<evidence type="ECO:0000256" key="5">
    <source>
        <dbReference type="RuleBase" id="RU365068"/>
    </source>
</evidence>
<comment type="catalytic activity">
    <reaction evidence="5">
        <text>ATP + H2O = ADP + phosphate + H(+)</text>
        <dbReference type="Rhea" id="RHEA:13065"/>
        <dbReference type="ChEBI" id="CHEBI:15377"/>
        <dbReference type="ChEBI" id="CHEBI:15378"/>
        <dbReference type="ChEBI" id="CHEBI:30616"/>
        <dbReference type="ChEBI" id="CHEBI:43474"/>
        <dbReference type="ChEBI" id="CHEBI:456216"/>
        <dbReference type="EC" id="3.6.4.13"/>
    </reaction>
</comment>
<evidence type="ECO:0000256" key="2">
    <source>
        <dbReference type="ARBA" id="ARBA00022801"/>
    </source>
</evidence>
<evidence type="ECO:0000256" key="1">
    <source>
        <dbReference type="ARBA" id="ARBA00022741"/>
    </source>
</evidence>
<name>A0A8S1E565_9PELO</name>
<dbReference type="InterPro" id="IPR027417">
    <property type="entry name" value="P-loop_NTPase"/>
</dbReference>
<protein>
    <recommendedName>
        <fullName evidence="5">ATP-dependent RNA helicase</fullName>
        <ecNumber evidence="5">3.6.4.13</ecNumber>
    </recommendedName>
</protein>
<dbReference type="OrthoDB" id="5874773at2759"/>
<dbReference type="SMART" id="SM00487">
    <property type="entry name" value="DEXDc"/>
    <property type="match status" value="1"/>
</dbReference>
<comment type="similarity">
    <text evidence="5">Belongs to the DEAD box helicase family.</text>
</comment>
<dbReference type="CDD" id="cd18787">
    <property type="entry name" value="SF2_C_DEAD"/>
    <property type="match status" value="1"/>
</dbReference>
<dbReference type="Proteomes" id="UP000494206">
    <property type="component" value="Unassembled WGS sequence"/>
</dbReference>
<accession>A0A8S1E565</accession>
<dbReference type="GO" id="GO:0003724">
    <property type="term" value="F:RNA helicase activity"/>
    <property type="evidence" value="ECO:0007669"/>
    <property type="project" value="UniProtKB-EC"/>
</dbReference>
<comment type="function">
    <text evidence="5">RNA helicase.</text>
</comment>
<dbReference type="EMBL" id="CADEPM010000001">
    <property type="protein sequence ID" value="CAB3396912.1"/>
    <property type="molecule type" value="Genomic_DNA"/>
</dbReference>
<feature type="domain" description="Helicase C-terminal" evidence="7">
    <location>
        <begin position="368"/>
        <end position="528"/>
    </location>
</feature>
<organism evidence="8 9">
    <name type="scientific">Caenorhabditis bovis</name>
    <dbReference type="NCBI Taxonomy" id="2654633"/>
    <lineage>
        <taxon>Eukaryota</taxon>
        <taxon>Metazoa</taxon>
        <taxon>Ecdysozoa</taxon>
        <taxon>Nematoda</taxon>
        <taxon>Chromadorea</taxon>
        <taxon>Rhabditida</taxon>
        <taxon>Rhabditina</taxon>
        <taxon>Rhabditomorpha</taxon>
        <taxon>Rhabditoidea</taxon>
        <taxon>Rhabditidae</taxon>
        <taxon>Peloderinae</taxon>
        <taxon>Caenorhabditis</taxon>
    </lineage>
</organism>
<keyword evidence="5" id="KW-0347">Helicase</keyword>
<evidence type="ECO:0000313" key="8">
    <source>
        <dbReference type="EMBL" id="CAB3396912.1"/>
    </source>
</evidence>
<feature type="domain" description="Helicase ATP-binding" evidence="6">
    <location>
        <begin position="138"/>
        <end position="305"/>
    </location>
</feature>
<gene>
    <name evidence="8" type="ORF">CBOVIS_LOCUS404</name>
</gene>
<reference evidence="8 9" key="1">
    <citation type="submission" date="2020-04" db="EMBL/GenBank/DDBJ databases">
        <authorList>
            <person name="Laetsch R D."/>
            <person name="Stevens L."/>
            <person name="Kumar S."/>
            <person name="Blaxter L. M."/>
        </authorList>
    </citation>
    <scope>NUCLEOTIDE SEQUENCE [LARGE SCALE GENOMIC DNA]</scope>
</reference>
<comment type="domain">
    <text evidence="5">The Q motif is unique to and characteristic of the DEAD box family of RNA helicases and controls ATP binding and hydrolysis.</text>
</comment>
<dbReference type="GO" id="GO:0016787">
    <property type="term" value="F:hydrolase activity"/>
    <property type="evidence" value="ECO:0007669"/>
    <property type="project" value="UniProtKB-KW"/>
</dbReference>
<dbReference type="InterPro" id="IPR014001">
    <property type="entry name" value="Helicase_ATP-bd"/>
</dbReference>
<keyword evidence="4 5" id="KW-0694">RNA-binding</keyword>
<evidence type="ECO:0000256" key="3">
    <source>
        <dbReference type="ARBA" id="ARBA00022840"/>
    </source>
</evidence>
<dbReference type="SMART" id="SM00490">
    <property type="entry name" value="HELICc"/>
    <property type="match status" value="1"/>
</dbReference>
<evidence type="ECO:0000259" key="7">
    <source>
        <dbReference type="PROSITE" id="PS51194"/>
    </source>
</evidence>
<comment type="caution">
    <text evidence="8">The sequence shown here is derived from an EMBL/GenBank/DDBJ whole genome shotgun (WGS) entry which is preliminary data.</text>
</comment>
<dbReference type="SUPFAM" id="SSF52540">
    <property type="entry name" value="P-loop containing nucleoside triphosphate hydrolases"/>
    <property type="match status" value="1"/>
</dbReference>
<proteinExistence type="inferred from homology"/>
<dbReference type="PANTHER" id="PTHR24031">
    <property type="entry name" value="RNA HELICASE"/>
    <property type="match status" value="1"/>
</dbReference>